<evidence type="ECO:0000256" key="1">
    <source>
        <dbReference type="SAM" id="SignalP"/>
    </source>
</evidence>
<dbReference type="PANTHER" id="PTHR46361:SF3">
    <property type="entry name" value="ELECTRON CARRIER_ PROTEIN DISULFIDE OXIDOREDUCTASE"/>
    <property type="match status" value="1"/>
</dbReference>
<dbReference type="AlphaFoldDB" id="A0A7S9DVH4"/>
<dbReference type="EMBL" id="CP064795">
    <property type="protein sequence ID" value="QPG04503.1"/>
    <property type="molecule type" value="Genomic_DNA"/>
</dbReference>
<proteinExistence type="predicted"/>
<feature type="signal peptide" evidence="1">
    <location>
        <begin position="1"/>
        <end position="26"/>
    </location>
</feature>
<protein>
    <submittedName>
        <fullName evidence="3">DUF547 domain-containing protein</fullName>
    </submittedName>
</protein>
<accession>A0A7S9DVH4</accession>
<evidence type="ECO:0000259" key="2">
    <source>
        <dbReference type="Pfam" id="PF04784"/>
    </source>
</evidence>
<name>A0A7S9DVH4_9ALTE</name>
<keyword evidence="1" id="KW-0732">Signal</keyword>
<feature type="domain" description="DUF547" evidence="2">
    <location>
        <begin position="80"/>
        <end position="197"/>
    </location>
</feature>
<dbReference type="PANTHER" id="PTHR46361">
    <property type="entry name" value="ELECTRON CARRIER/ PROTEIN DISULFIDE OXIDOREDUCTASE"/>
    <property type="match status" value="1"/>
</dbReference>
<evidence type="ECO:0000313" key="3">
    <source>
        <dbReference type="EMBL" id="QPG04503.1"/>
    </source>
</evidence>
<keyword evidence="4" id="KW-1185">Reference proteome</keyword>
<dbReference type="InterPro" id="IPR006869">
    <property type="entry name" value="DUF547"/>
</dbReference>
<evidence type="ECO:0000313" key="4">
    <source>
        <dbReference type="Proteomes" id="UP000595095"/>
    </source>
</evidence>
<feature type="chain" id="PRO_5032655509" evidence="1">
    <location>
        <begin position="27"/>
        <end position="271"/>
    </location>
</feature>
<organism evidence="3 4">
    <name type="scientific">Salinimonas marina</name>
    <dbReference type="NCBI Taxonomy" id="2785918"/>
    <lineage>
        <taxon>Bacteria</taxon>
        <taxon>Pseudomonadati</taxon>
        <taxon>Pseudomonadota</taxon>
        <taxon>Gammaproteobacteria</taxon>
        <taxon>Alteromonadales</taxon>
        <taxon>Alteromonadaceae</taxon>
        <taxon>Alteromonas/Salinimonas group</taxon>
        <taxon>Salinimonas</taxon>
    </lineage>
</organism>
<reference evidence="3 4" key="1">
    <citation type="submission" date="2020-11" db="EMBL/GenBank/DDBJ databases">
        <title>Complete genome sequence for Salinimonas sp. strain G2-b.</title>
        <authorList>
            <person name="Park S.-J."/>
        </authorList>
    </citation>
    <scope>NUCLEOTIDE SEQUENCE [LARGE SCALE GENOMIC DNA]</scope>
    <source>
        <strain evidence="3 4">G2-b</strain>
    </source>
</reference>
<dbReference type="KEGG" id="smaa:IT774_09620"/>
<dbReference type="Proteomes" id="UP000595095">
    <property type="component" value="Chromosome"/>
</dbReference>
<gene>
    <name evidence="3" type="ORF">IT774_09620</name>
</gene>
<dbReference type="Pfam" id="PF04784">
    <property type="entry name" value="DUF547"/>
    <property type="match status" value="1"/>
</dbReference>
<sequence length="271" mass="30528">MAAQMRIMLTSAIAGWLLIVSTTARADTSLHQPYETLLQQHVITTSAHSTAVDYAALAQHRSQLKAYLSALSAISKKEYAQWSQARQLAFLLNAYNAHTLALIVKHHGEIDSIKDIGGFFSSAWNQPVALLLGKKRTLDEIEHGMIRGQDKRFAGFNEPRIHFAVNCASIGCPALREEPYRADKLEQQLSEQTHRFLSDTSRNRMSGEVLQVSKIFDWYKADFTRNGQPLAGFFSRYADSMQLTDTQQALLKNNSADIEFLDYDWSLNATQ</sequence>